<protein>
    <recommendedName>
        <fullName evidence="9">Polysaccharide biosynthesis protein C-terminal domain-containing protein</fullName>
    </recommendedName>
</protein>
<feature type="transmembrane region" description="Helical" evidence="6">
    <location>
        <begin position="167"/>
        <end position="187"/>
    </location>
</feature>
<dbReference type="InterPro" id="IPR050833">
    <property type="entry name" value="Poly_Biosynth_Transport"/>
</dbReference>
<gene>
    <name evidence="7" type="ORF">A2811_00930</name>
</gene>
<evidence type="ECO:0000256" key="5">
    <source>
        <dbReference type="ARBA" id="ARBA00023136"/>
    </source>
</evidence>
<dbReference type="PANTHER" id="PTHR30250:SF11">
    <property type="entry name" value="O-ANTIGEN TRANSPORTER-RELATED"/>
    <property type="match status" value="1"/>
</dbReference>
<reference evidence="7 8" key="1">
    <citation type="journal article" date="2016" name="Nat. Commun.">
        <title>Thousands of microbial genomes shed light on interconnected biogeochemical processes in an aquifer system.</title>
        <authorList>
            <person name="Anantharaman K."/>
            <person name="Brown C.T."/>
            <person name="Hug L.A."/>
            <person name="Sharon I."/>
            <person name="Castelle C.J."/>
            <person name="Probst A.J."/>
            <person name="Thomas B.C."/>
            <person name="Singh A."/>
            <person name="Wilkins M.J."/>
            <person name="Karaoz U."/>
            <person name="Brodie E.L."/>
            <person name="Williams K.H."/>
            <person name="Hubbard S.S."/>
            <person name="Banfield J.F."/>
        </authorList>
    </citation>
    <scope>NUCLEOTIDE SEQUENCE [LARGE SCALE GENOMIC DNA]</scope>
</reference>
<sequence length="419" mass="47582">MKKIIENYRNKTYKFLRWSEKWTKTDMIYLTKGGFWLTLGQIFSSLSAFLLAIAFANLVPKEIYGNYKYILSVIAMLSAFSLTGIATSIIKDTAQGFEGSLKEGFKENLKWGVIMMLLSSVVALYYGINQNLTLAISILIAGASYPLIQSASFYGSFLGGKREFQRMLPLNIIRGIFPTVVIFITIIFTDNVILIITNSTLAQIFITINLFIYTVKKWEPNNKISKENKNLGKHLSLMNLFGTLSANLDNILIFHFFGGVQLAIYTFAIAVPKQFIFIKKGLASLALPKVSERNIEELKRTMPDKTKKFLFLLIPLVILYILATPIIYKIFFPQYLDSIIYSQVYSLFILTFPVSLFGQALIAHANKKDLYLLNIIPSVIRIILLIILLPILGIWGAVTSFLITKFTSLFLSIYFFKKL</sequence>
<comment type="caution">
    <text evidence="7">The sequence shown here is derived from an EMBL/GenBank/DDBJ whole genome shotgun (WGS) entry which is preliminary data.</text>
</comment>
<evidence type="ECO:0000313" key="8">
    <source>
        <dbReference type="Proteomes" id="UP000186670"/>
    </source>
</evidence>
<dbReference type="Pfam" id="PF01943">
    <property type="entry name" value="Polysacc_synt"/>
    <property type="match status" value="1"/>
</dbReference>
<evidence type="ECO:0008006" key="9">
    <source>
        <dbReference type="Google" id="ProtNLM"/>
    </source>
</evidence>
<feature type="transmembrane region" description="Helical" evidence="6">
    <location>
        <begin position="344"/>
        <end position="363"/>
    </location>
</feature>
<evidence type="ECO:0000256" key="3">
    <source>
        <dbReference type="ARBA" id="ARBA00022692"/>
    </source>
</evidence>
<organism evidence="7 8">
    <name type="scientific">Candidatus Campbellbacteria bacterium RIFCSPHIGHO2_01_FULL_34_10</name>
    <dbReference type="NCBI Taxonomy" id="1797577"/>
    <lineage>
        <taxon>Bacteria</taxon>
        <taxon>Candidatus Campbelliibacteriota</taxon>
    </lineage>
</organism>
<dbReference type="AlphaFoldDB" id="A0A1F5EL67"/>
<evidence type="ECO:0000313" key="7">
    <source>
        <dbReference type="EMBL" id="OGD67956.1"/>
    </source>
</evidence>
<comment type="subcellular location">
    <subcellularLocation>
        <location evidence="1">Cell membrane</location>
        <topology evidence="1">Multi-pass membrane protein</topology>
    </subcellularLocation>
</comment>
<keyword evidence="4 6" id="KW-1133">Transmembrane helix</keyword>
<accession>A0A1F5EL67</accession>
<feature type="transmembrane region" description="Helical" evidence="6">
    <location>
        <begin position="193"/>
        <end position="215"/>
    </location>
</feature>
<dbReference type="InterPro" id="IPR002797">
    <property type="entry name" value="Polysacc_synth"/>
</dbReference>
<feature type="transmembrane region" description="Helical" evidence="6">
    <location>
        <begin position="34"/>
        <end position="57"/>
    </location>
</feature>
<keyword evidence="5 6" id="KW-0472">Membrane</keyword>
<keyword evidence="2" id="KW-1003">Cell membrane</keyword>
<keyword evidence="3 6" id="KW-0812">Transmembrane</keyword>
<evidence type="ECO:0000256" key="1">
    <source>
        <dbReference type="ARBA" id="ARBA00004651"/>
    </source>
</evidence>
<dbReference type="EMBL" id="MEZZ01000044">
    <property type="protein sequence ID" value="OGD67956.1"/>
    <property type="molecule type" value="Genomic_DNA"/>
</dbReference>
<name>A0A1F5EL67_9BACT</name>
<feature type="transmembrane region" description="Helical" evidence="6">
    <location>
        <begin position="69"/>
        <end position="90"/>
    </location>
</feature>
<feature type="transmembrane region" description="Helical" evidence="6">
    <location>
        <begin position="134"/>
        <end position="155"/>
    </location>
</feature>
<feature type="transmembrane region" description="Helical" evidence="6">
    <location>
        <begin position="111"/>
        <end position="128"/>
    </location>
</feature>
<feature type="transmembrane region" description="Helical" evidence="6">
    <location>
        <begin position="394"/>
        <end position="416"/>
    </location>
</feature>
<evidence type="ECO:0000256" key="2">
    <source>
        <dbReference type="ARBA" id="ARBA00022475"/>
    </source>
</evidence>
<dbReference type="PANTHER" id="PTHR30250">
    <property type="entry name" value="PST FAMILY PREDICTED COLANIC ACID TRANSPORTER"/>
    <property type="match status" value="1"/>
</dbReference>
<feature type="transmembrane region" description="Helical" evidence="6">
    <location>
        <begin position="309"/>
        <end position="332"/>
    </location>
</feature>
<feature type="transmembrane region" description="Helical" evidence="6">
    <location>
        <begin position="370"/>
        <end position="388"/>
    </location>
</feature>
<evidence type="ECO:0000256" key="4">
    <source>
        <dbReference type="ARBA" id="ARBA00022989"/>
    </source>
</evidence>
<evidence type="ECO:0000256" key="6">
    <source>
        <dbReference type="SAM" id="Phobius"/>
    </source>
</evidence>
<proteinExistence type="predicted"/>
<dbReference type="Proteomes" id="UP000186670">
    <property type="component" value="Unassembled WGS sequence"/>
</dbReference>
<dbReference type="GO" id="GO:0005886">
    <property type="term" value="C:plasma membrane"/>
    <property type="evidence" value="ECO:0007669"/>
    <property type="project" value="UniProtKB-SubCell"/>
</dbReference>